<dbReference type="EMBL" id="BKCJ010001187">
    <property type="protein sequence ID" value="GEU39538.1"/>
    <property type="molecule type" value="Genomic_DNA"/>
</dbReference>
<feature type="compositionally biased region" description="Basic and acidic residues" evidence="3">
    <location>
        <begin position="450"/>
        <end position="459"/>
    </location>
</feature>
<dbReference type="AlphaFoldDB" id="A0A6L2JR45"/>
<feature type="region of interest" description="Disordered" evidence="3">
    <location>
        <begin position="545"/>
        <end position="589"/>
    </location>
</feature>
<evidence type="ECO:0000259" key="4">
    <source>
        <dbReference type="PROSITE" id="PS50994"/>
    </source>
</evidence>
<keyword evidence="1" id="KW-0479">Metal-binding</keyword>
<dbReference type="InterPro" id="IPR012337">
    <property type="entry name" value="RNaseH-like_sf"/>
</dbReference>
<sequence>MTQLKVLVVLINNELFVGKNHARNGEWIDITIKMIGLKDSTLTANFNTRSILFPKSQAVNECLQLTKVPTDHESSKESGSELQTPLPSLKIFKELLQALSQNYKAQPYQYAFPSKQILKSKAKPYPPFTHCGFNNHRPDDCRNYPECEICKSYSCQIWSTRMVENQNDVKVKQIRTDSMTEFRNSELESFCDEKGISYNFSYLYTPKQIGVAKRKNGTLIEAARTIKFDAKADDGYFLGYSFVSKAVMVYNTRRQQIKKTYHVTFDESIEAIRKGMLTRSMTAKLTAASASECLFVDFLFEMEPKKVFEALKHPERVDVMQEELNQFHRNKVWTLVPLYDGKIAIGSKWMFMNKKDEHGSVTKNKEILVAQGYSLEEGIDYNKTFASVAKIKAIKIFLAFDPKPPTDNSEARPLMEFIIKFTVMNDKKPLTLDFKTFWTKVDIGIPPLDEGTHKSKPLLEGKPTNLKNSEGNKQPDNMGLPSIVPDEGISKTKPLLEGENIKDKDSERFKPLTNMESSTLPVTDKLLEESDDDMFEAGEEMDKDIQEHETEETHTHQSTKEPHLQKHQSPPHPKEQPESSRAKQTNASDSESSLYFEKISSHMTTICQLLKGNWRILENLKEVRDAIKEDHALNKKVIKAVEAYTKNSTTLTKLITLVKNFNFPGLKTNVTHTATKETPSYTEGEKDDMVTEEAVEKEPTKEHEPTPELEMIGSSSRIQFTDIILEILIPQHISRVINITLREQPESPPPAPNANRGKGKSLMMLSLHQSLSKPWKRPLRHELIPRFLQVQRVVKSLERFRMLKLRFITENTLRRSRGRKRKHQELELETRIPSLECNRSLPEGIFLINNMVIEQPEHGMFFIDVFGDEAF</sequence>
<dbReference type="InterPro" id="IPR036397">
    <property type="entry name" value="RNaseH_sf"/>
</dbReference>
<proteinExistence type="predicted"/>
<dbReference type="PROSITE" id="PS50994">
    <property type="entry name" value="INTEGRASE"/>
    <property type="match status" value="1"/>
</dbReference>
<dbReference type="GO" id="GO:0046872">
    <property type="term" value="F:metal ion binding"/>
    <property type="evidence" value="ECO:0007669"/>
    <property type="project" value="UniProtKB-KW"/>
</dbReference>
<accession>A0A6L2JR45</accession>
<dbReference type="Pfam" id="PF07727">
    <property type="entry name" value="RVT_2"/>
    <property type="match status" value="1"/>
</dbReference>
<dbReference type="PANTHER" id="PTHR42648:SF32">
    <property type="entry name" value="RIBONUCLEASE H-LIKE DOMAIN, GAG-PRE-INTEGRASE DOMAIN PROTEIN-RELATED"/>
    <property type="match status" value="1"/>
</dbReference>
<feature type="compositionally biased region" description="Basic and acidic residues" evidence="3">
    <location>
        <begin position="683"/>
        <end position="706"/>
    </location>
</feature>
<evidence type="ECO:0000256" key="2">
    <source>
        <dbReference type="ARBA" id="ARBA00022801"/>
    </source>
</evidence>
<comment type="caution">
    <text evidence="5">The sequence shown here is derived from an EMBL/GenBank/DDBJ whole genome shotgun (WGS) entry which is preliminary data.</text>
</comment>
<feature type="domain" description="Integrase catalytic" evidence="4">
    <location>
        <begin position="172"/>
        <end position="272"/>
    </location>
</feature>
<dbReference type="InterPro" id="IPR057670">
    <property type="entry name" value="SH3_retrovirus"/>
</dbReference>
<dbReference type="GO" id="GO:0015074">
    <property type="term" value="P:DNA integration"/>
    <property type="evidence" value="ECO:0007669"/>
    <property type="project" value="InterPro"/>
</dbReference>
<dbReference type="Pfam" id="PF25597">
    <property type="entry name" value="SH3_retrovirus"/>
    <property type="match status" value="1"/>
</dbReference>
<feature type="compositionally biased region" description="Polar residues" evidence="3">
    <location>
        <begin position="465"/>
        <end position="475"/>
    </location>
</feature>
<gene>
    <name evidence="5" type="ORF">Tci_011516</name>
</gene>
<feature type="compositionally biased region" description="Basic and acidic residues" evidence="3">
    <location>
        <begin position="488"/>
        <end position="510"/>
    </location>
</feature>
<feature type="compositionally biased region" description="Basic and acidic residues" evidence="3">
    <location>
        <begin position="545"/>
        <end position="564"/>
    </location>
</feature>
<evidence type="ECO:0000313" key="5">
    <source>
        <dbReference type="EMBL" id="GEU39538.1"/>
    </source>
</evidence>
<dbReference type="GO" id="GO:0003676">
    <property type="term" value="F:nucleic acid binding"/>
    <property type="evidence" value="ECO:0007669"/>
    <property type="project" value="InterPro"/>
</dbReference>
<name>A0A6L2JR45_TANCI</name>
<protein>
    <submittedName>
        <fullName evidence="5">Retrovirus-related Pol polyprotein from transposon TNT 1-94</fullName>
    </submittedName>
</protein>
<keyword evidence="2" id="KW-0378">Hydrolase</keyword>
<evidence type="ECO:0000256" key="3">
    <source>
        <dbReference type="SAM" id="MobiDB-lite"/>
    </source>
</evidence>
<feature type="region of interest" description="Disordered" evidence="3">
    <location>
        <begin position="677"/>
        <end position="708"/>
    </location>
</feature>
<dbReference type="InterPro" id="IPR039537">
    <property type="entry name" value="Retrotran_Ty1/copia-like"/>
</dbReference>
<reference evidence="5" key="1">
    <citation type="journal article" date="2019" name="Sci. Rep.">
        <title>Draft genome of Tanacetum cinerariifolium, the natural source of mosquito coil.</title>
        <authorList>
            <person name="Yamashiro T."/>
            <person name="Shiraishi A."/>
            <person name="Satake H."/>
            <person name="Nakayama K."/>
        </authorList>
    </citation>
    <scope>NUCLEOTIDE SEQUENCE</scope>
</reference>
<dbReference type="PANTHER" id="PTHR42648">
    <property type="entry name" value="TRANSPOSASE, PUTATIVE-RELATED"/>
    <property type="match status" value="1"/>
</dbReference>
<dbReference type="GO" id="GO:0016787">
    <property type="term" value="F:hydrolase activity"/>
    <property type="evidence" value="ECO:0007669"/>
    <property type="project" value="UniProtKB-KW"/>
</dbReference>
<dbReference type="InterPro" id="IPR001584">
    <property type="entry name" value="Integrase_cat-core"/>
</dbReference>
<dbReference type="SUPFAM" id="SSF53098">
    <property type="entry name" value="Ribonuclease H-like"/>
    <property type="match status" value="1"/>
</dbReference>
<organism evidence="5">
    <name type="scientific">Tanacetum cinerariifolium</name>
    <name type="common">Dalmatian daisy</name>
    <name type="synonym">Chrysanthemum cinerariifolium</name>
    <dbReference type="NCBI Taxonomy" id="118510"/>
    <lineage>
        <taxon>Eukaryota</taxon>
        <taxon>Viridiplantae</taxon>
        <taxon>Streptophyta</taxon>
        <taxon>Embryophyta</taxon>
        <taxon>Tracheophyta</taxon>
        <taxon>Spermatophyta</taxon>
        <taxon>Magnoliopsida</taxon>
        <taxon>eudicotyledons</taxon>
        <taxon>Gunneridae</taxon>
        <taxon>Pentapetalae</taxon>
        <taxon>asterids</taxon>
        <taxon>campanulids</taxon>
        <taxon>Asterales</taxon>
        <taxon>Asteraceae</taxon>
        <taxon>Asteroideae</taxon>
        <taxon>Anthemideae</taxon>
        <taxon>Anthemidinae</taxon>
        <taxon>Tanacetum</taxon>
    </lineage>
</organism>
<feature type="compositionally biased region" description="Basic and acidic residues" evidence="3">
    <location>
        <begin position="572"/>
        <end position="581"/>
    </location>
</feature>
<dbReference type="InterPro" id="IPR013103">
    <property type="entry name" value="RVT_2"/>
</dbReference>
<evidence type="ECO:0000256" key="1">
    <source>
        <dbReference type="ARBA" id="ARBA00022723"/>
    </source>
</evidence>
<feature type="region of interest" description="Disordered" evidence="3">
    <location>
        <begin position="449"/>
        <end position="527"/>
    </location>
</feature>
<dbReference type="Gene3D" id="3.30.420.10">
    <property type="entry name" value="Ribonuclease H-like superfamily/Ribonuclease H"/>
    <property type="match status" value="1"/>
</dbReference>